<evidence type="ECO:0000313" key="3">
    <source>
        <dbReference type="Proteomes" id="UP000245697"/>
    </source>
</evidence>
<dbReference type="RefSeq" id="WP_203896580.1">
    <property type="nucleotide sequence ID" value="NZ_BONA01000089.1"/>
</dbReference>
<keyword evidence="1" id="KW-1133">Transmembrane helix</keyword>
<protein>
    <submittedName>
        <fullName evidence="2">Flp pilus assembly pilin Flp</fullName>
    </submittedName>
</protein>
<dbReference type="Proteomes" id="UP000245697">
    <property type="component" value="Unassembled WGS sequence"/>
</dbReference>
<proteinExistence type="predicted"/>
<evidence type="ECO:0000256" key="1">
    <source>
        <dbReference type="SAM" id="Phobius"/>
    </source>
</evidence>
<dbReference type="AlphaFoldDB" id="A0A316ENF6"/>
<dbReference type="InterPro" id="IPR007047">
    <property type="entry name" value="Flp_Fap"/>
</dbReference>
<reference evidence="2 3" key="1">
    <citation type="submission" date="2018-05" db="EMBL/GenBank/DDBJ databases">
        <title>Genomic Encyclopedia of Archaeal and Bacterial Type Strains, Phase II (KMG-II): from individual species to whole genera.</title>
        <authorList>
            <person name="Goeker M."/>
        </authorList>
    </citation>
    <scope>NUCLEOTIDE SEQUENCE [LARGE SCALE GENOMIC DNA]</scope>
    <source>
        <strain evidence="2 3">DSM 45184</strain>
    </source>
</reference>
<evidence type="ECO:0000313" key="2">
    <source>
        <dbReference type="EMBL" id="PWK31497.1"/>
    </source>
</evidence>
<comment type="caution">
    <text evidence="2">The sequence shown here is derived from an EMBL/GenBank/DDBJ whole genome shotgun (WGS) entry which is preliminary data.</text>
</comment>
<gene>
    <name evidence="2" type="ORF">BC793_13336</name>
</gene>
<keyword evidence="1" id="KW-0812">Transmembrane</keyword>
<keyword evidence="1" id="KW-0472">Membrane</keyword>
<feature type="transmembrane region" description="Helical" evidence="1">
    <location>
        <begin position="26"/>
        <end position="44"/>
    </location>
</feature>
<name>A0A316ENF6_9ACTN</name>
<accession>A0A316ENF6</accession>
<keyword evidence="3" id="KW-1185">Reference proteome</keyword>
<sequence>MDRFKLLIGSLRAGHHSDEGATIVEYSLLVGLIAITLIIGFRALETDIAGLFSRVMNTLT</sequence>
<dbReference type="Pfam" id="PF04964">
    <property type="entry name" value="Flp_Fap"/>
    <property type="match status" value="1"/>
</dbReference>
<dbReference type="EMBL" id="QGGR01000033">
    <property type="protein sequence ID" value="PWK31497.1"/>
    <property type="molecule type" value="Genomic_DNA"/>
</dbReference>
<organism evidence="2 3">
    <name type="scientific">Actinoplanes xinjiangensis</name>
    <dbReference type="NCBI Taxonomy" id="512350"/>
    <lineage>
        <taxon>Bacteria</taxon>
        <taxon>Bacillati</taxon>
        <taxon>Actinomycetota</taxon>
        <taxon>Actinomycetes</taxon>
        <taxon>Micromonosporales</taxon>
        <taxon>Micromonosporaceae</taxon>
        <taxon>Actinoplanes</taxon>
    </lineage>
</organism>